<evidence type="ECO:0000256" key="1">
    <source>
        <dbReference type="ARBA" id="ARBA00004613"/>
    </source>
</evidence>
<evidence type="ECO:0000256" key="4">
    <source>
        <dbReference type="ARBA" id="ARBA00022690"/>
    </source>
</evidence>
<evidence type="ECO:0000313" key="8">
    <source>
        <dbReference type="EMBL" id="JAR87499.1"/>
    </source>
</evidence>
<dbReference type="InterPro" id="IPR050098">
    <property type="entry name" value="TFPI/VKTCI-like"/>
</dbReference>
<organism evidence="8">
    <name type="scientific">Alectorobius mimon</name>
    <dbReference type="NCBI Taxonomy" id="360319"/>
    <lineage>
        <taxon>Eukaryota</taxon>
        <taxon>Metazoa</taxon>
        <taxon>Ecdysozoa</taxon>
        <taxon>Arthropoda</taxon>
        <taxon>Chelicerata</taxon>
        <taxon>Arachnida</taxon>
        <taxon>Acari</taxon>
        <taxon>Parasitiformes</taxon>
        <taxon>Ixodida</taxon>
        <taxon>Ixodoidea</taxon>
        <taxon>Argasidae</taxon>
        <taxon>Ornithodorinae</taxon>
        <taxon>Alectorobius</taxon>
    </lineage>
</organism>
<comment type="subcellular location">
    <subcellularLocation>
        <location evidence="1">Secreted</location>
    </subcellularLocation>
</comment>
<dbReference type="SMART" id="SM00131">
    <property type="entry name" value="KU"/>
    <property type="match status" value="1"/>
</dbReference>
<dbReference type="InterPro" id="IPR036880">
    <property type="entry name" value="Kunitz_BPTI_sf"/>
</dbReference>
<dbReference type="PANTHER" id="PTHR10083">
    <property type="entry name" value="KUNITZ-TYPE PROTEASE INHIBITOR-RELATED"/>
    <property type="match status" value="1"/>
</dbReference>
<keyword evidence="2" id="KW-0964">Secreted</keyword>
<dbReference type="GO" id="GO:0004867">
    <property type="term" value="F:serine-type endopeptidase inhibitor activity"/>
    <property type="evidence" value="ECO:0007669"/>
    <property type="project" value="UniProtKB-KW"/>
</dbReference>
<dbReference type="PRINTS" id="PR00759">
    <property type="entry name" value="BASICPTASE"/>
</dbReference>
<dbReference type="Pfam" id="PF00014">
    <property type="entry name" value="Kunitz_BPTI"/>
    <property type="match status" value="1"/>
</dbReference>
<evidence type="ECO:0000256" key="5">
    <source>
        <dbReference type="ARBA" id="ARBA00022900"/>
    </source>
</evidence>
<keyword evidence="4" id="KW-0646">Protease inhibitor</keyword>
<evidence type="ECO:0000256" key="3">
    <source>
        <dbReference type="ARBA" id="ARBA00022656"/>
    </source>
</evidence>
<dbReference type="PANTHER" id="PTHR10083:SF217">
    <property type="entry name" value="BOOPHILIN-H2"/>
    <property type="match status" value="1"/>
</dbReference>
<dbReference type="AlphaFoldDB" id="A0A147B9N3"/>
<dbReference type="CDD" id="cd00109">
    <property type="entry name" value="Kunitz-type"/>
    <property type="match status" value="1"/>
</dbReference>
<dbReference type="PROSITE" id="PS50279">
    <property type="entry name" value="BPTI_KUNITZ_2"/>
    <property type="match status" value="1"/>
</dbReference>
<keyword evidence="5" id="KW-0722">Serine protease inhibitor</keyword>
<evidence type="ECO:0000259" key="7">
    <source>
        <dbReference type="PROSITE" id="PS50279"/>
    </source>
</evidence>
<dbReference type="InterPro" id="IPR002223">
    <property type="entry name" value="Kunitz_BPTI"/>
</dbReference>
<evidence type="ECO:0000256" key="2">
    <source>
        <dbReference type="ARBA" id="ARBA00022525"/>
    </source>
</evidence>
<dbReference type="PROSITE" id="PS00280">
    <property type="entry name" value="BPTI_KUNITZ_1"/>
    <property type="match status" value="1"/>
</dbReference>
<protein>
    <submittedName>
        <fullName evidence="8">Conotoxin cal</fullName>
    </submittedName>
</protein>
<name>A0A147B9N3_9ACAR</name>
<dbReference type="SUPFAM" id="SSF57362">
    <property type="entry name" value="BPTI-like"/>
    <property type="match status" value="1"/>
</dbReference>
<dbReference type="Gene3D" id="4.10.410.10">
    <property type="entry name" value="Pancreatic trypsin inhibitor Kunitz domain"/>
    <property type="match status" value="1"/>
</dbReference>
<accession>A0A147B9N3</accession>
<keyword evidence="3" id="KW-0800">Toxin</keyword>
<reference evidence="8" key="1">
    <citation type="submission" date="2016-03" db="EMBL/GenBank/DDBJ databases">
        <title>Gut transcriptome analysis on engorged females of Ornithodoros mimon (Acari: Argasidae) and phylogenetic inferences of soft ticks.</title>
        <authorList>
            <person name="Landulfo G.A."/>
            <person name="Giovanni D."/>
            <person name="Carvalho E."/>
            <person name="Junqueira-de-Azevedo I."/>
            <person name="Patane J."/>
            <person name="Mendoca R."/>
            <person name="Barros-Battesti D."/>
        </authorList>
    </citation>
    <scope>NUCLEOTIDE SEQUENCE</scope>
    <source>
        <strain evidence="8">Females</strain>
        <tissue evidence="8">Gut</tissue>
    </source>
</reference>
<evidence type="ECO:0000256" key="6">
    <source>
        <dbReference type="ARBA" id="ARBA00023157"/>
    </source>
</evidence>
<proteinExistence type="predicted"/>
<sequence>NLPAEIGPCMARLPMFFFNPSKGDCELFYYGGCRGNGNRFLTYEECVSGCPGNSTIISSSFAHVNSVSLMRCFHVLKPGMYHPSPVHKYNAAAYSIVYKCLRLQQIEL</sequence>
<feature type="non-terminal residue" evidence="8">
    <location>
        <position position="1"/>
    </location>
</feature>
<dbReference type="EMBL" id="GEIB01000354">
    <property type="protein sequence ID" value="JAR87499.1"/>
    <property type="molecule type" value="Transcribed_RNA"/>
</dbReference>
<dbReference type="GO" id="GO:0005615">
    <property type="term" value="C:extracellular space"/>
    <property type="evidence" value="ECO:0007669"/>
    <property type="project" value="TreeGrafter"/>
</dbReference>
<feature type="domain" description="BPTI/Kunitz inhibitor" evidence="7">
    <location>
        <begin position="1"/>
        <end position="50"/>
    </location>
</feature>
<dbReference type="InterPro" id="IPR020901">
    <property type="entry name" value="Prtase_inh_Kunz-CS"/>
</dbReference>
<keyword evidence="6" id="KW-1015">Disulfide bond</keyword>